<evidence type="ECO:0000313" key="3">
    <source>
        <dbReference type="Proteomes" id="UP000078561"/>
    </source>
</evidence>
<reference evidence="2" key="1">
    <citation type="submission" date="2016-04" db="EMBL/GenBank/DDBJ databases">
        <authorList>
            <person name="Evans L.H."/>
            <person name="Alamgir A."/>
            <person name="Owens N."/>
            <person name="Weber N.D."/>
            <person name="Virtaneva K."/>
            <person name="Barbian K."/>
            <person name="Babar A."/>
            <person name="Rosenke K."/>
        </authorList>
    </citation>
    <scope>NUCLEOTIDE SEQUENCE [LARGE SCALE GENOMIC DNA]</scope>
    <source>
        <strain evidence="2">CBS 101.48</strain>
    </source>
</reference>
<proteinExistence type="predicted"/>
<feature type="region of interest" description="Disordered" evidence="1">
    <location>
        <begin position="134"/>
        <end position="243"/>
    </location>
</feature>
<evidence type="ECO:0000313" key="2">
    <source>
        <dbReference type="EMBL" id="SAM08950.1"/>
    </source>
</evidence>
<keyword evidence="3" id="KW-1185">Reference proteome</keyword>
<name>A0A168SUB7_ABSGL</name>
<dbReference type="AlphaFoldDB" id="A0A168SUB7"/>
<feature type="compositionally biased region" description="Polar residues" evidence="1">
    <location>
        <begin position="187"/>
        <end position="227"/>
    </location>
</feature>
<gene>
    <name evidence="2" type="primary">ABSGL_14616.1 scaffold 14663</name>
</gene>
<organism evidence="2">
    <name type="scientific">Absidia glauca</name>
    <name type="common">Pin mould</name>
    <dbReference type="NCBI Taxonomy" id="4829"/>
    <lineage>
        <taxon>Eukaryota</taxon>
        <taxon>Fungi</taxon>
        <taxon>Fungi incertae sedis</taxon>
        <taxon>Mucoromycota</taxon>
        <taxon>Mucoromycotina</taxon>
        <taxon>Mucoromycetes</taxon>
        <taxon>Mucorales</taxon>
        <taxon>Cunninghamellaceae</taxon>
        <taxon>Absidia</taxon>
    </lineage>
</organism>
<evidence type="ECO:0000256" key="1">
    <source>
        <dbReference type="SAM" id="MobiDB-lite"/>
    </source>
</evidence>
<protein>
    <submittedName>
        <fullName evidence="2">Uncharacterized protein</fullName>
    </submittedName>
</protein>
<dbReference type="EMBL" id="LT554937">
    <property type="protein sequence ID" value="SAM08950.1"/>
    <property type="molecule type" value="Genomic_DNA"/>
</dbReference>
<feature type="region of interest" description="Disordered" evidence="1">
    <location>
        <begin position="80"/>
        <end position="101"/>
    </location>
</feature>
<feature type="region of interest" description="Disordered" evidence="1">
    <location>
        <begin position="273"/>
        <end position="310"/>
    </location>
</feature>
<sequence length="331" mass="36653">MARPPSIAAILNGQKIAEARFTFKCQKCKSDDINYRGTGKARCLQCRHEWHWQPVSARESDVGVLPRAAPPLVERTISPAQLTMERKPEHQPSSTAERLEKAQRVRDWLDQLPDQPEDYEPMIITNTDATLVIPKRRKRTDEEDEQRSENSASNVVPSSPPTLDTSAPIKRHPSPPSQSFLLSPASNPQSPASTSASVQRFSFNTTPKKASPPTQQRQSLDTSNKATSALDITKGVPTSSRPSLAYLQPNILHPKATAEITKFPLRSKLNHLHAPRVPSPLTTDVKPTTPTTTTIDENNGSQQQQSSLTELSARIRQQRAALFLRTGASLR</sequence>
<dbReference type="OrthoDB" id="10670485at2759"/>
<dbReference type="InParanoid" id="A0A168SUB7"/>
<accession>A0A168SUB7</accession>
<feature type="compositionally biased region" description="Low complexity" evidence="1">
    <location>
        <begin position="280"/>
        <end position="294"/>
    </location>
</feature>
<dbReference type="Proteomes" id="UP000078561">
    <property type="component" value="Unassembled WGS sequence"/>
</dbReference>
<feature type="compositionally biased region" description="Low complexity" evidence="1">
    <location>
        <begin position="177"/>
        <end position="186"/>
    </location>
</feature>